<evidence type="ECO:0000313" key="2">
    <source>
        <dbReference type="EMBL" id="SQD79922.1"/>
    </source>
</evidence>
<gene>
    <name evidence="2" type="ORF">MORIYA_3467</name>
</gene>
<keyword evidence="1" id="KW-0472">Membrane</keyword>
<evidence type="ECO:0000313" key="3">
    <source>
        <dbReference type="Proteomes" id="UP000250163"/>
    </source>
</evidence>
<keyword evidence="3" id="KW-1185">Reference proteome</keyword>
<dbReference type="EMBL" id="LS483250">
    <property type="protein sequence ID" value="SQD79922.1"/>
    <property type="molecule type" value="Genomic_DNA"/>
</dbReference>
<keyword evidence="1" id="KW-0812">Transmembrane</keyword>
<name>A0A330LUC2_9GAMM</name>
<keyword evidence="1" id="KW-1133">Transmembrane helix</keyword>
<protein>
    <submittedName>
        <fullName evidence="2">Uncharacterized protein</fullName>
    </submittedName>
</protein>
<accession>A0A330LUC2</accession>
<organism evidence="2 3">
    <name type="scientific">Moritella yayanosii</name>
    <dbReference type="NCBI Taxonomy" id="69539"/>
    <lineage>
        <taxon>Bacteria</taxon>
        <taxon>Pseudomonadati</taxon>
        <taxon>Pseudomonadota</taxon>
        <taxon>Gammaproteobacteria</taxon>
        <taxon>Alteromonadales</taxon>
        <taxon>Moritellaceae</taxon>
        <taxon>Moritella</taxon>
    </lineage>
</organism>
<dbReference type="KEGG" id="mya:MORIYA_3467"/>
<proteinExistence type="predicted"/>
<dbReference type="Proteomes" id="UP000250163">
    <property type="component" value="Chromosome MORIYA"/>
</dbReference>
<evidence type="ECO:0000256" key="1">
    <source>
        <dbReference type="SAM" id="Phobius"/>
    </source>
</evidence>
<reference evidence="3" key="1">
    <citation type="submission" date="2018-05" db="EMBL/GenBank/DDBJ databases">
        <authorList>
            <person name="Cea G.-C."/>
            <person name="William W."/>
        </authorList>
    </citation>
    <scope>NUCLEOTIDE SEQUENCE [LARGE SCALE GENOMIC DNA]</scope>
    <source>
        <strain evidence="3">DB21MT 5</strain>
    </source>
</reference>
<dbReference type="AlphaFoldDB" id="A0A330LUC2"/>
<sequence length="76" mass="9061">MQYHYEMFPDIDTHQTRKVARKYKSMIADGMDPKALRFRLQSVRHDSHWILLTKMAMHLSCCLCCLCCLLAFYHAH</sequence>
<feature type="transmembrane region" description="Helical" evidence="1">
    <location>
        <begin position="49"/>
        <end position="73"/>
    </location>
</feature>